<reference evidence="2" key="1">
    <citation type="submission" date="2020-05" db="EMBL/GenBank/DDBJ databases">
        <title>Mycena genomes resolve the evolution of fungal bioluminescence.</title>
        <authorList>
            <person name="Tsai I.J."/>
        </authorList>
    </citation>
    <scope>NUCLEOTIDE SEQUENCE</scope>
    <source>
        <strain evidence="2">160909Yilan</strain>
    </source>
</reference>
<comment type="caution">
    <text evidence="2">The sequence shown here is derived from an EMBL/GenBank/DDBJ whole genome shotgun (WGS) entry which is preliminary data.</text>
</comment>
<organism evidence="2 3">
    <name type="scientific">Mycena sanguinolenta</name>
    <dbReference type="NCBI Taxonomy" id="230812"/>
    <lineage>
        <taxon>Eukaryota</taxon>
        <taxon>Fungi</taxon>
        <taxon>Dikarya</taxon>
        <taxon>Basidiomycota</taxon>
        <taxon>Agaricomycotina</taxon>
        <taxon>Agaricomycetes</taxon>
        <taxon>Agaricomycetidae</taxon>
        <taxon>Agaricales</taxon>
        <taxon>Marasmiineae</taxon>
        <taxon>Mycenaceae</taxon>
        <taxon>Mycena</taxon>
    </lineage>
</organism>
<gene>
    <name evidence="2" type="ORF">MSAN_01637100</name>
</gene>
<name>A0A8H6XYP5_9AGAR</name>
<evidence type="ECO:0000313" key="2">
    <source>
        <dbReference type="EMBL" id="KAF7350760.1"/>
    </source>
</evidence>
<feature type="region of interest" description="Disordered" evidence="1">
    <location>
        <begin position="108"/>
        <end position="147"/>
    </location>
</feature>
<dbReference type="EMBL" id="JACAZH010000014">
    <property type="protein sequence ID" value="KAF7350760.1"/>
    <property type="molecule type" value="Genomic_DNA"/>
</dbReference>
<evidence type="ECO:0000313" key="3">
    <source>
        <dbReference type="Proteomes" id="UP000623467"/>
    </source>
</evidence>
<accession>A0A8H6XYP5</accession>
<protein>
    <submittedName>
        <fullName evidence="2">Uncharacterized protein</fullName>
    </submittedName>
</protein>
<feature type="region of interest" description="Disordered" evidence="1">
    <location>
        <begin position="179"/>
        <end position="228"/>
    </location>
</feature>
<proteinExistence type="predicted"/>
<feature type="compositionally biased region" description="Pro residues" evidence="1">
    <location>
        <begin position="182"/>
        <end position="193"/>
    </location>
</feature>
<sequence length="228" mass="24841">MRAHLNFNPFLCPSYSASTFNSEVDLGSPVPNPAKPAALTLPHTEAFMVLVNARLATFWRDYTIRGSVPSTPERCCSKPTPYDSAPRYHSKFETSSPRLIPSYEYTPAPVTMTRSSSSPPAPSPSPSSLSSPFSQTSKSRLKCKRRSPVKDLLSALSPTSSTAAQAHAHLTPCLLRTHAPQLSPPQQMPPAPPALRVDIGVPPAYDEELGGELERRRGHRQEAGANRR</sequence>
<dbReference type="Proteomes" id="UP000623467">
    <property type="component" value="Unassembled WGS sequence"/>
</dbReference>
<dbReference type="OrthoDB" id="2757916at2759"/>
<keyword evidence="3" id="KW-1185">Reference proteome</keyword>
<evidence type="ECO:0000256" key="1">
    <source>
        <dbReference type="SAM" id="MobiDB-lite"/>
    </source>
</evidence>
<feature type="compositionally biased region" description="Low complexity" evidence="1">
    <location>
        <begin position="126"/>
        <end position="138"/>
    </location>
</feature>
<dbReference type="AlphaFoldDB" id="A0A8H6XYP5"/>
<feature type="region of interest" description="Disordered" evidence="1">
    <location>
        <begin position="70"/>
        <end position="92"/>
    </location>
</feature>